<protein>
    <submittedName>
        <fullName evidence="2">Enoyl-CoA hydratase-related protein</fullName>
    </submittedName>
</protein>
<organism evidence="2 3">
    <name type="scientific">Novosphingobium bradum</name>
    <dbReference type="NCBI Taxonomy" id="1737444"/>
    <lineage>
        <taxon>Bacteria</taxon>
        <taxon>Pseudomonadati</taxon>
        <taxon>Pseudomonadota</taxon>
        <taxon>Alphaproteobacteria</taxon>
        <taxon>Sphingomonadales</taxon>
        <taxon>Sphingomonadaceae</taxon>
        <taxon>Novosphingobium</taxon>
    </lineage>
</organism>
<accession>A0ABV7IPX6</accession>
<dbReference type="PANTHER" id="PTHR43459">
    <property type="entry name" value="ENOYL-COA HYDRATASE"/>
    <property type="match status" value="1"/>
</dbReference>
<dbReference type="SUPFAM" id="SSF52096">
    <property type="entry name" value="ClpP/crotonase"/>
    <property type="match status" value="1"/>
</dbReference>
<proteinExistence type="inferred from homology"/>
<comment type="similarity">
    <text evidence="1">Belongs to the enoyl-CoA hydratase/isomerase family.</text>
</comment>
<dbReference type="EMBL" id="JBHRTQ010000009">
    <property type="protein sequence ID" value="MFC3174709.1"/>
    <property type="molecule type" value="Genomic_DNA"/>
</dbReference>
<dbReference type="Gene3D" id="3.90.226.10">
    <property type="entry name" value="2-enoyl-CoA Hydratase, Chain A, domain 1"/>
    <property type="match status" value="1"/>
</dbReference>
<gene>
    <name evidence="2" type="ORF">ACFOD9_10630</name>
</gene>
<name>A0ABV7IPX6_9SPHN</name>
<sequence>MAQWTFITASRQGDVATVAINRPDKLNALTPGVFAELSAAIREAVAGGARALVLTGEGRFFSSGADIQADGQGYEGLPEDLGPLVDEAYNPFSRLLAELPIPVVTALSGPAAGAGLSLALSGDIVVMAESAYLLLAFVNIGLVPDAGATWLVARSAGRARALDMALTGDRMSAAEAKAAGLVTRVVPDGEALATAQGLAAKLAAGPSQAIGAIRRQVAFALDHDFNATLDHERDNQSRLGRTADFAEAIAAFGEKRKPQFKGQ</sequence>
<dbReference type="RefSeq" id="WP_379510092.1">
    <property type="nucleotide sequence ID" value="NZ_JBHRTQ010000009.1"/>
</dbReference>
<dbReference type="InterPro" id="IPR029045">
    <property type="entry name" value="ClpP/crotonase-like_dom_sf"/>
</dbReference>
<dbReference type="Gene3D" id="1.10.12.10">
    <property type="entry name" value="Lyase 2-enoyl-coa Hydratase, Chain A, domain 2"/>
    <property type="match status" value="1"/>
</dbReference>
<comment type="caution">
    <text evidence="2">The sequence shown here is derived from an EMBL/GenBank/DDBJ whole genome shotgun (WGS) entry which is preliminary data.</text>
</comment>
<dbReference type="Proteomes" id="UP001595604">
    <property type="component" value="Unassembled WGS sequence"/>
</dbReference>
<evidence type="ECO:0000313" key="3">
    <source>
        <dbReference type="Proteomes" id="UP001595604"/>
    </source>
</evidence>
<dbReference type="PANTHER" id="PTHR43459:SF1">
    <property type="entry name" value="EG:BACN32G11.4 PROTEIN"/>
    <property type="match status" value="1"/>
</dbReference>
<keyword evidence="3" id="KW-1185">Reference proteome</keyword>
<dbReference type="Pfam" id="PF00378">
    <property type="entry name" value="ECH_1"/>
    <property type="match status" value="1"/>
</dbReference>
<dbReference type="CDD" id="cd06558">
    <property type="entry name" value="crotonase-like"/>
    <property type="match status" value="1"/>
</dbReference>
<evidence type="ECO:0000313" key="2">
    <source>
        <dbReference type="EMBL" id="MFC3174709.1"/>
    </source>
</evidence>
<reference evidence="3" key="1">
    <citation type="journal article" date="2019" name="Int. J. Syst. Evol. Microbiol.">
        <title>The Global Catalogue of Microorganisms (GCM) 10K type strain sequencing project: providing services to taxonomists for standard genome sequencing and annotation.</title>
        <authorList>
            <consortium name="The Broad Institute Genomics Platform"/>
            <consortium name="The Broad Institute Genome Sequencing Center for Infectious Disease"/>
            <person name="Wu L."/>
            <person name="Ma J."/>
        </authorList>
    </citation>
    <scope>NUCLEOTIDE SEQUENCE [LARGE SCALE GENOMIC DNA]</scope>
    <source>
        <strain evidence="3">KCTC 42984</strain>
    </source>
</reference>
<evidence type="ECO:0000256" key="1">
    <source>
        <dbReference type="ARBA" id="ARBA00005254"/>
    </source>
</evidence>
<dbReference type="InterPro" id="IPR001753">
    <property type="entry name" value="Enoyl-CoA_hydra/iso"/>
</dbReference>
<dbReference type="InterPro" id="IPR014748">
    <property type="entry name" value="Enoyl-CoA_hydra_C"/>
</dbReference>